<feature type="domain" description="DNA helicase Pif1-like 2B" evidence="2">
    <location>
        <begin position="15"/>
        <end position="45"/>
    </location>
</feature>
<dbReference type="OrthoDB" id="1719834at2759"/>
<dbReference type="PANTHER" id="PTHR43592:SF20">
    <property type="entry name" value="ALPHA_BETA-HYDROLASES SUPERFAMILY PROTEIN"/>
    <property type="match status" value="1"/>
</dbReference>
<dbReference type="PANTHER" id="PTHR43592">
    <property type="entry name" value="CAAX AMINO TERMINAL PROTEASE"/>
    <property type="match status" value="1"/>
</dbReference>
<proteinExistence type="predicted"/>
<keyword evidence="4" id="KW-1185">Reference proteome</keyword>
<dbReference type="Proteomes" id="UP000541444">
    <property type="component" value="Unassembled WGS sequence"/>
</dbReference>
<accession>A0A7J7MJW3</accession>
<protein>
    <recommendedName>
        <fullName evidence="2">DNA helicase Pif1-like 2B domain-containing protein</fullName>
    </recommendedName>
</protein>
<evidence type="ECO:0000313" key="4">
    <source>
        <dbReference type="Proteomes" id="UP000541444"/>
    </source>
</evidence>
<dbReference type="InterPro" id="IPR049163">
    <property type="entry name" value="Pif1-like_2B_dom"/>
</dbReference>
<keyword evidence="1" id="KW-0812">Transmembrane</keyword>
<reference evidence="3 4" key="1">
    <citation type="journal article" date="2020" name="IScience">
        <title>Genome Sequencing of the Endangered Kingdonia uniflora (Circaeasteraceae, Ranunculales) Reveals Potential Mechanisms of Evolutionary Specialization.</title>
        <authorList>
            <person name="Sun Y."/>
            <person name="Deng T."/>
            <person name="Zhang A."/>
            <person name="Moore M.J."/>
            <person name="Landis J.B."/>
            <person name="Lin N."/>
            <person name="Zhang H."/>
            <person name="Zhang X."/>
            <person name="Huang J."/>
            <person name="Zhang X."/>
            <person name="Sun H."/>
            <person name="Wang H."/>
        </authorList>
    </citation>
    <scope>NUCLEOTIDE SEQUENCE [LARGE SCALE GENOMIC DNA]</scope>
    <source>
        <strain evidence="3">TB1705</strain>
        <tissue evidence="3">Leaf</tissue>
    </source>
</reference>
<keyword evidence="1" id="KW-0472">Membrane</keyword>
<feature type="transmembrane region" description="Helical" evidence="1">
    <location>
        <begin position="183"/>
        <end position="206"/>
    </location>
</feature>
<keyword evidence="1" id="KW-1133">Transmembrane helix</keyword>
<name>A0A7J7MJW3_9MAGN</name>
<organism evidence="3 4">
    <name type="scientific">Kingdonia uniflora</name>
    <dbReference type="NCBI Taxonomy" id="39325"/>
    <lineage>
        <taxon>Eukaryota</taxon>
        <taxon>Viridiplantae</taxon>
        <taxon>Streptophyta</taxon>
        <taxon>Embryophyta</taxon>
        <taxon>Tracheophyta</taxon>
        <taxon>Spermatophyta</taxon>
        <taxon>Magnoliopsida</taxon>
        <taxon>Ranunculales</taxon>
        <taxon>Circaeasteraceae</taxon>
        <taxon>Kingdonia</taxon>
    </lineage>
</organism>
<dbReference type="AlphaFoldDB" id="A0A7J7MJW3"/>
<gene>
    <name evidence="3" type="ORF">GIB67_035775</name>
</gene>
<evidence type="ECO:0000313" key="3">
    <source>
        <dbReference type="EMBL" id="KAF6155028.1"/>
    </source>
</evidence>
<dbReference type="EMBL" id="JACGCM010001441">
    <property type="protein sequence ID" value="KAF6155028.1"/>
    <property type="molecule type" value="Genomic_DNA"/>
</dbReference>
<evidence type="ECO:0000256" key="1">
    <source>
        <dbReference type="SAM" id="Phobius"/>
    </source>
</evidence>
<evidence type="ECO:0000259" key="2">
    <source>
        <dbReference type="Pfam" id="PF21530"/>
    </source>
</evidence>
<sequence>MASTASSDDPKGLEKILYLSIGARVMLRSNLATQYGLVNGAVGTAVNIVYSSSTKPPNDLPLTVMVDFDNYSGKNFCEGTIIIPIPPQNLSWKTSSEKPNYIVSSLAEKATSVPGPIVPTKEGGGVDQERLVAMLADLGQKGGMLKLVGKVALLWCGIRGAISFIEKLILFLRLTEHPLFQRILGFACMVLVMWSPVVIPLFPTLVQGSASRNSTSIAEYSCVAGHYTAVTILMG</sequence>
<comment type="caution">
    <text evidence="3">The sequence shown here is derived from an EMBL/GenBank/DDBJ whole genome shotgun (WGS) entry which is preliminary data.</text>
</comment>
<dbReference type="Pfam" id="PF21530">
    <property type="entry name" value="Pif1_2B_dom"/>
    <property type="match status" value="1"/>
</dbReference>
<feature type="transmembrane region" description="Helical" evidence="1">
    <location>
        <begin position="151"/>
        <end position="171"/>
    </location>
</feature>